<gene>
    <name evidence="1" type="ORF">OEIGOIKO_03424</name>
</gene>
<evidence type="ECO:0008006" key="3">
    <source>
        <dbReference type="Google" id="ProtNLM"/>
    </source>
</evidence>
<protein>
    <recommendedName>
        <fullName evidence="3">HK97 gp10 family phage protein</fullName>
    </recommendedName>
</protein>
<dbReference type="GeneID" id="95622339"/>
<proteinExistence type="predicted"/>
<dbReference type="OrthoDB" id="3871738at2"/>
<comment type="caution">
    <text evidence="1">The sequence shown here is derived from an EMBL/GenBank/DDBJ whole genome shotgun (WGS) entry which is preliminary data.</text>
</comment>
<dbReference type="RefSeq" id="WP_125045552.1">
    <property type="nucleotide sequence ID" value="NZ_BHZC01000001.1"/>
</dbReference>
<sequence length="133" mass="13854">MSGGAFTDPTALAAALERGAAQTVAAMHAVMRHRSQALVEQVQHNASGRPGPRVITGKYRASWRADVQAAGPVVVAEVGTSAPQARRLAFGFVGADSLGRHYAQPPFPHLGPAVAQAGPVLVRELNDAVKRSL</sequence>
<name>A0A7U9PXV0_9ACTN</name>
<evidence type="ECO:0000313" key="2">
    <source>
        <dbReference type="Proteomes" id="UP000287830"/>
    </source>
</evidence>
<dbReference type="AlphaFoldDB" id="A0A7U9PXV0"/>
<accession>A0A7U9PXV0</accession>
<reference evidence="1 2" key="1">
    <citation type="submission" date="2018-11" db="EMBL/GenBank/DDBJ databases">
        <title>Whole genome sequence of Streptomyces chrestomyceticus NBRC 13444(T).</title>
        <authorList>
            <person name="Komaki H."/>
            <person name="Tamura T."/>
        </authorList>
    </citation>
    <scope>NUCLEOTIDE SEQUENCE [LARGE SCALE GENOMIC DNA]</scope>
    <source>
        <strain evidence="1 2">NBRC 13444</strain>
    </source>
</reference>
<dbReference type="EMBL" id="BHZC01000001">
    <property type="protein sequence ID" value="GCD35678.1"/>
    <property type="molecule type" value="Genomic_DNA"/>
</dbReference>
<evidence type="ECO:0000313" key="1">
    <source>
        <dbReference type="EMBL" id="GCD35678.1"/>
    </source>
</evidence>
<dbReference type="Proteomes" id="UP000287830">
    <property type="component" value="Unassembled WGS sequence"/>
</dbReference>
<organism evidence="1 2">
    <name type="scientific">Streptomyces chrestomyceticus JCM 4735</name>
    <dbReference type="NCBI Taxonomy" id="1306181"/>
    <lineage>
        <taxon>Bacteria</taxon>
        <taxon>Bacillati</taxon>
        <taxon>Actinomycetota</taxon>
        <taxon>Actinomycetes</taxon>
        <taxon>Kitasatosporales</taxon>
        <taxon>Streptomycetaceae</taxon>
        <taxon>Streptomyces</taxon>
    </lineage>
</organism>